<dbReference type="AlphaFoldDB" id="A0A9X4H3D6"/>
<evidence type="ECO:0000313" key="1">
    <source>
        <dbReference type="EMBL" id="MDF9409031.1"/>
    </source>
</evidence>
<reference evidence="1" key="1">
    <citation type="submission" date="2022-02" db="EMBL/GenBank/DDBJ databases">
        <authorList>
            <person name="Leng L."/>
        </authorList>
    </citation>
    <scope>NUCLEOTIDE SEQUENCE</scope>
    <source>
        <strain evidence="1">JI</strain>
    </source>
</reference>
<dbReference type="EMBL" id="JAKOAV010000022">
    <property type="protein sequence ID" value="MDF9409031.1"/>
    <property type="molecule type" value="Genomic_DNA"/>
</dbReference>
<name>A0A9X4H3D6_9FIRM</name>
<proteinExistence type="predicted"/>
<comment type="caution">
    <text evidence="1">The sequence shown here is derived from an EMBL/GenBank/DDBJ whole genome shotgun (WGS) entry which is preliminary data.</text>
</comment>
<keyword evidence="2" id="KW-1185">Reference proteome</keyword>
<organism evidence="1 2">
    <name type="scientific">Pelotomaculum isophthalicicum JI</name>
    <dbReference type="NCBI Taxonomy" id="947010"/>
    <lineage>
        <taxon>Bacteria</taxon>
        <taxon>Bacillati</taxon>
        <taxon>Bacillota</taxon>
        <taxon>Clostridia</taxon>
        <taxon>Eubacteriales</taxon>
        <taxon>Desulfotomaculaceae</taxon>
        <taxon>Pelotomaculum</taxon>
    </lineage>
</organism>
<sequence>MASDILLNLNLGESCDIGPASAQQRRQEAYRHRVEAALVEKNLPLPGHPCNGDE</sequence>
<dbReference type="RefSeq" id="WP_277444443.1">
    <property type="nucleotide sequence ID" value="NZ_JAKOAV010000022.1"/>
</dbReference>
<dbReference type="Proteomes" id="UP001154312">
    <property type="component" value="Unassembled WGS sequence"/>
</dbReference>
<evidence type="ECO:0000313" key="2">
    <source>
        <dbReference type="Proteomes" id="UP001154312"/>
    </source>
</evidence>
<accession>A0A9X4H3D6</accession>
<gene>
    <name evidence="1" type="ORF">L7E55_11775</name>
</gene>
<protein>
    <submittedName>
        <fullName evidence="1">Uncharacterized protein</fullName>
    </submittedName>
</protein>